<evidence type="ECO:0000313" key="2">
    <source>
        <dbReference type="EMBL" id="QDU03222.1"/>
    </source>
</evidence>
<keyword evidence="1" id="KW-0812">Transmembrane</keyword>
<proteinExistence type="predicted"/>
<dbReference type="AlphaFoldDB" id="A0A517WD82"/>
<dbReference type="EMBL" id="CP036347">
    <property type="protein sequence ID" value="QDU03222.1"/>
    <property type="molecule type" value="Genomic_DNA"/>
</dbReference>
<sequence>MEVTEWIECVPATPEYVLAVLQDWYRTEYYCEYGRFPQTEFQFETTVDDWDCELGYEFYSWKDLSRYLNTMWRLELDQQMWKEVLYPEEDQTLRGVCELIARHVTVPVIREETFFGKPCRPASAFLAIRRLLEAEGVDVSDVGPATELGPYLKTHFRALVGSLLLLVPGRLPRGRVVRTTLQKVLNRIIFCLIGLWLAGALLACVEPRVLYLFLILVPLYLVVHFIAYRLRPARIELGELQTFRDLAELVAGTDLTGA</sequence>
<gene>
    <name evidence="2" type="ORF">V6x_29340</name>
</gene>
<reference evidence="2 3" key="1">
    <citation type="submission" date="2019-02" db="EMBL/GenBank/DDBJ databases">
        <title>Deep-cultivation of Planctomycetes and their phenomic and genomic characterization uncovers novel biology.</title>
        <authorList>
            <person name="Wiegand S."/>
            <person name="Jogler M."/>
            <person name="Boedeker C."/>
            <person name="Pinto D."/>
            <person name="Vollmers J."/>
            <person name="Rivas-Marin E."/>
            <person name="Kohn T."/>
            <person name="Peeters S.H."/>
            <person name="Heuer A."/>
            <person name="Rast P."/>
            <person name="Oberbeckmann S."/>
            <person name="Bunk B."/>
            <person name="Jeske O."/>
            <person name="Meyerdierks A."/>
            <person name="Storesund J.E."/>
            <person name="Kallscheuer N."/>
            <person name="Luecker S."/>
            <person name="Lage O.M."/>
            <person name="Pohl T."/>
            <person name="Merkel B.J."/>
            <person name="Hornburger P."/>
            <person name="Mueller R.-W."/>
            <person name="Bruemmer F."/>
            <person name="Labrenz M."/>
            <person name="Spormann A.M."/>
            <person name="Op den Camp H."/>
            <person name="Overmann J."/>
            <person name="Amann R."/>
            <person name="Jetten M.S.M."/>
            <person name="Mascher T."/>
            <person name="Medema M.H."/>
            <person name="Devos D.P."/>
            <person name="Kaster A.-K."/>
            <person name="Ovreas L."/>
            <person name="Rohde M."/>
            <person name="Galperin M.Y."/>
            <person name="Jogler C."/>
        </authorList>
    </citation>
    <scope>NUCLEOTIDE SEQUENCE [LARGE SCALE GENOMIC DNA]</scope>
    <source>
        <strain evidence="2 3">V6</strain>
    </source>
</reference>
<keyword evidence="1" id="KW-0472">Membrane</keyword>
<dbReference type="RefSeq" id="WP_145040878.1">
    <property type="nucleotide sequence ID" value="NZ_CP036347.1"/>
</dbReference>
<evidence type="ECO:0000313" key="3">
    <source>
        <dbReference type="Proteomes" id="UP000320722"/>
    </source>
</evidence>
<evidence type="ECO:0000256" key="1">
    <source>
        <dbReference type="SAM" id="Phobius"/>
    </source>
</evidence>
<name>A0A517WD82_9PLAN</name>
<accession>A0A517WD82</accession>
<feature type="transmembrane region" description="Helical" evidence="1">
    <location>
        <begin position="209"/>
        <end position="228"/>
    </location>
</feature>
<feature type="transmembrane region" description="Helical" evidence="1">
    <location>
        <begin position="184"/>
        <end position="203"/>
    </location>
</feature>
<protein>
    <submittedName>
        <fullName evidence="2">Uncharacterized protein</fullName>
    </submittedName>
</protein>
<dbReference type="Proteomes" id="UP000320722">
    <property type="component" value="Chromosome"/>
</dbReference>
<organism evidence="2 3">
    <name type="scientific">Gimesia chilikensis</name>
    <dbReference type="NCBI Taxonomy" id="2605989"/>
    <lineage>
        <taxon>Bacteria</taxon>
        <taxon>Pseudomonadati</taxon>
        <taxon>Planctomycetota</taxon>
        <taxon>Planctomycetia</taxon>
        <taxon>Planctomycetales</taxon>
        <taxon>Planctomycetaceae</taxon>
        <taxon>Gimesia</taxon>
    </lineage>
</organism>
<keyword evidence="1" id="KW-1133">Transmembrane helix</keyword>